<keyword evidence="7 9" id="KW-0807">Transducer</keyword>
<dbReference type="GO" id="GO:0006935">
    <property type="term" value="P:chemotaxis"/>
    <property type="evidence" value="ECO:0007669"/>
    <property type="project" value="UniProtKB-KW"/>
</dbReference>
<dbReference type="SMART" id="SM00283">
    <property type="entry name" value="MA"/>
    <property type="match status" value="1"/>
</dbReference>
<dbReference type="Gene3D" id="3.30.450.20">
    <property type="entry name" value="PAS domain"/>
    <property type="match status" value="1"/>
</dbReference>
<evidence type="ECO:0000256" key="1">
    <source>
        <dbReference type="ARBA" id="ARBA00004651"/>
    </source>
</evidence>
<evidence type="ECO:0000256" key="6">
    <source>
        <dbReference type="ARBA" id="ARBA00023136"/>
    </source>
</evidence>
<dbReference type="EMBL" id="LIUT01000006">
    <property type="protein sequence ID" value="KOR76925.1"/>
    <property type="molecule type" value="Genomic_DNA"/>
</dbReference>
<name>A0A0M1N4I5_9BACL</name>
<evidence type="ECO:0000313" key="14">
    <source>
        <dbReference type="Proteomes" id="UP000036932"/>
    </source>
</evidence>
<dbReference type="Proteomes" id="UP000036932">
    <property type="component" value="Unassembled WGS sequence"/>
</dbReference>
<sequence>MYKSLKQKMITMICLLLLVSLGSVNAITYVRSSDILQQSLDKEAQLNAEKLALQIDQFLDVEIAKVESVGKFIQGNKAEDLKLIQAAQERNPEFETFFFSYDLTGKNVINFLGEVTDVSDRVHYQEAGKGEGKLVVSEPILSKRTGNSIVTMIIPLMKDGKQYGYMGSTLPINEIQKKVSNQTFGTTGYAFLLSKAGTFMWSPEEELVLNKGIKDIDNPGLNKAYEEVIQGKSGTFNYEVEGADYSGAYAPSYFNWGIFVAAPTKELNAPITEMSITMIIISVGALILSAFSVIYVTEQIVRPIRKLNTAVKEVAAGDLTKTIQVEGKDEIAVLSNDFNQTVSHLKHLVVGVSDSSRQVLSVTETVSSGVDTAMVSVDRIGSSIRQIANGANTHASSSNEIAMSMNDMASGIVKIAETSSMVSEAAQEAANQAETGSVVVEQAVKQIGNIGEGTSKVGTAIGRLNERSSEIEQILSFITEVTSRIRLLSLNASIEAARAGEHGRGFAVVAEEVKKLAGQSEDSTDQIAKLITEIREDTINAVEVMDVSRKDVEDGITLIQEVRAKFDNILTATRNVADHILEVSAASEEMSAGSEQVSASVEELKSIADLTSTDAQQVTAAVENQISTIKEISDSVKQLEMVAQELNKELAKFSL</sequence>
<proteinExistence type="inferred from homology"/>
<evidence type="ECO:0000256" key="2">
    <source>
        <dbReference type="ARBA" id="ARBA00022475"/>
    </source>
</evidence>
<evidence type="ECO:0000259" key="11">
    <source>
        <dbReference type="PROSITE" id="PS50111"/>
    </source>
</evidence>
<dbReference type="PROSITE" id="PS50111">
    <property type="entry name" value="CHEMOTAXIS_TRANSDUC_2"/>
    <property type="match status" value="1"/>
</dbReference>
<dbReference type="InterPro" id="IPR003660">
    <property type="entry name" value="HAMP_dom"/>
</dbReference>
<dbReference type="PROSITE" id="PS50885">
    <property type="entry name" value="HAMP"/>
    <property type="match status" value="1"/>
</dbReference>
<evidence type="ECO:0000256" key="5">
    <source>
        <dbReference type="ARBA" id="ARBA00022989"/>
    </source>
</evidence>
<dbReference type="GO" id="GO:0005886">
    <property type="term" value="C:plasma membrane"/>
    <property type="evidence" value="ECO:0007669"/>
    <property type="project" value="UniProtKB-SubCell"/>
</dbReference>
<organism evidence="13 14">
    <name type="scientific">Paenibacillus solani</name>
    <dbReference type="NCBI Taxonomy" id="1705565"/>
    <lineage>
        <taxon>Bacteria</taxon>
        <taxon>Bacillati</taxon>
        <taxon>Bacillota</taxon>
        <taxon>Bacilli</taxon>
        <taxon>Bacillales</taxon>
        <taxon>Paenibacillaceae</taxon>
        <taxon>Paenibacillus</taxon>
    </lineage>
</organism>
<dbReference type="AlphaFoldDB" id="A0A0M1N4I5"/>
<dbReference type="Pfam" id="PF00672">
    <property type="entry name" value="HAMP"/>
    <property type="match status" value="1"/>
</dbReference>
<evidence type="ECO:0000259" key="12">
    <source>
        <dbReference type="PROSITE" id="PS50885"/>
    </source>
</evidence>
<keyword evidence="6 10" id="KW-0472">Membrane</keyword>
<protein>
    <submittedName>
        <fullName evidence="13">Chemotaxis protein</fullName>
    </submittedName>
</protein>
<dbReference type="Pfam" id="PF02743">
    <property type="entry name" value="dCache_1"/>
    <property type="match status" value="1"/>
</dbReference>
<reference evidence="14" key="1">
    <citation type="submission" date="2015-08" db="EMBL/GenBank/DDBJ databases">
        <title>Genome sequencing project for genomic taxonomy and phylogenomics of Bacillus-like bacteria.</title>
        <authorList>
            <person name="Liu B."/>
            <person name="Wang J."/>
            <person name="Zhu Y."/>
            <person name="Liu G."/>
            <person name="Chen Q."/>
            <person name="Chen Z."/>
            <person name="Lan J."/>
            <person name="Che J."/>
            <person name="Ge C."/>
            <person name="Shi H."/>
            <person name="Pan Z."/>
            <person name="Liu X."/>
        </authorList>
    </citation>
    <scope>NUCLEOTIDE SEQUENCE [LARGE SCALE GENOMIC DNA]</scope>
    <source>
        <strain evidence="14">FJAT-22460</strain>
    </source>
</reference>
<dbReference type="CDD" id="cd12912">
    <property type="entry name" value="PDC2_MCP_like"/>
    <property type="match status" value="1"/>
</dbReference>
<dbReference type="CDD" id="cd06225">
    <property type="entry name" value="HAMP"/>
    <property type="match status" value="1"/>
</dbReference>
<evidence type="ECO:0000256" key="9">
    <source>
        <dbReference type="PROSITE-ProRule" id="PRU00284"/>
    </source>
</evidence>
<dbReference type="InterPro" id="IPR029151">
    <property type="entry name" value="Sensor-like_sf"/>
</dbReference>
<comment type="subcellular location">
    <subcellularLocation>
        <location evidence="1">Cell membrane</location>
        <topology evidence="1">Multi-pass membrane protein</topology>
    </subcellularLocation>
</comment>
<dbReference type="PANTHER" id="PTHR32089:SF112">
    <property type="entry name" value="LYSOZYME-LIKE PROTEIN-RELATED"/>
    <property type="match status" value="1"/>
</dbReference>
<dbReference type="Gene3D" id="1.10.287.950">
    <property type="entry name" value="Methyl-accepting chemotaxis protein"/>
    <property type="match status" value="1"/>
</dbReference>
<evidence type="ECO:0000256" key="10">
    <source>
        <dbReference type="SAM" id="Phobius"/>
    </source>
</evidence>
<dbReference type="CDD" id="cd11386">
    <property type="entry name" value="MCP_signal"/>
    <property type="match status" value="1"/>
</dbReference>
<dbReference type="SMART" id="SM00304">
    <property type="entry name" value="HAMP"/>
    <property type="match status" value="1"/>
</dbReference>
<evidence type="ECO:0000256" key="8">
    <source>
        <dbReference type="ARBA" id="ARBA00029447"/>
    </source>
</evidence>
<keyword evidence="5 10" id="KW-1133">Transmembrane helix</keyword>
<dbReference type="OrthoDB" id="243053at2"/>
<dbReference type="PATRIC" id="fig|1705565.3.peg.889"/>
<feature type="transmembrane region" description="Helical" evidence="10">
    <location>
        <begin position="274"/>
        <end position="296"/>
    </location>
</feature>
<evidence type="ECO:0000313" key="13">
    <source>
        <dbReference type="EMBL" id="KOR76925.1"/>
    </source>
</evidence>
<keyword evidence="14" id="KW-1185">Reference proteome</keyword>
<dbReference type="GO" id="GO:0007165">
    <property type="term" value="P:signal transduction"/>
    <property type="evidence" value="ECO:0007669"/>
    <property type="project" value="UniProtKB-KW"/>
</dbReference>
<evidence type="ECO:0000256" key="4">
    <source>
        <dbReference type="ARBA" id="ARBA00022692"/>
    </source>
</evidence>
<dbReference type="InterPro" id="IPR004089">
    <property type="entry name" value="MCPsignal_dom"/>
</dbReference>
<comment type="similarity">
    <text evidence="8">Belongs to the methyl-accepting chemotaxis (MCP) protein family.</text>
</comment>
<dbReference type="PANTHER" id="PTHR32089">
    <property type="entry name" value="METHYL-ACCEPTING CHEMOTAXIS PROTEIN MCPB"/>
    <property type="match status" value="1"/>
</dbReference>
<evidence type="ECO:0000256" key="7">
    <source>
        <dbReference type="ARBA" id="ARBA00023224"/>
    </source>
</evidence>
<dbReference type="InterPro" id="IPR033479">
    <property type="entry name" value="dCache_1"/>
</dbReference>
<accession>A0A0M1N4I5</accession>
<dbReference type="CDD" id="cd12914">
    <property type="entry name" value="PDC1_DGC_like"/>
    <property type="match status" value="1"/>
</dbReference>
<evidence type="ECO:0000256" key="3">
    <source>
        <dbReference type="ARBA" id="ARBA00022500"/>
    </source>
</evidence>
<feature type="domain" description="HAMP" evidence="12">
    <location>
        <begin position="298"/>
        <end position="350"/>
    </location>
</feature>
<dbReference type="RefSeq" id="WP_054404769.1">
    <property type="nucleotide sequence ID" value="NZ_LIUT01000006.1"/>
</dbReference>
<dbReference type="SUPFAM" id="SSF58104">
    <property type="entry name" value="Methyl-accepting chemotaxis protein (MCP) signaling domain"/>
    <property type="match status" value="1"/>
</dbReference>
<gene>
    <name evidence="13" type="ORF">AM231_23675</name>
</gene>
<keyword evidence="2" id="KW-1003">Cell membrane</keyword>
<comment type="caution">
    <text evidence="13">The sequence shown here is derived from an EMBL/GenBank/DDBJ whole genome shotgun (WGS) entry which is preliminary data.</text>
</comment>
<keyword evidence="3" id="KW-0145">Chemotaxis</keyword>
<keyword evidence="4 10" id="KW-0812">Transmembrane</keyword>
<dbReference type="SUPFAM" id="SSF103190">
    <property type="entry name" value="Sensory domain-like"/>
    <property type="match status" value="1"/>
</dbReference>
<feature type="domain" description="Methyl-accepting transducer" evidence="11">
    <location>
        <begin position="369"/>
        <end position="605"/>
    </location>
</feature>
<dbReference type="Gene3D" id="6.10.340.10">
    <property type="match status" value="1"/>
</dbReference>
<dbReference type="Pfam" id="PF00015">
    <property type="entry name" value="MCPsignal"/>
    <property type="match status" value="1"/>
</dbReference>